<keyword evidence="5" id="KW-0175">Coiled coil</keyword>
<keyword evidence="1" id="KW-0479">Metal-binding</keyword>
<dbReference type="KEGG" id="aprc:113854643"/>
<evidence type="ECO:0000256" key="2">
    <source>
        <dbReference type="ARBA" id="ARBA00022771"/>
    </source>
</evidence>
<dbReference type="InterPro" id="IPR013083">
    <property type="entry name" value="Znf_RING/FYVE/PHD"/>
</dbReference>
<dbReference type="InterPro" id="IPR001841">
    <property type="entry name" value="Znf_RING"/>
</dbReference>
<keyword evidence="2 4" id="KW-0863">Zinc-finger</keyword>
<accession>A0A8B8KEZ9</accession>
<dbReference type="PROSITE" id="PS50089">
    <property type="entry name" value="ZF_RING_2"/>
    <property type="match status" value="1"/>
</dbReference>
<reference evidence="8" key="2">
    <citation type="submission" date="2025-08" db="UniProtKB">
        <authorList>
            <consortium name="RefSeq"/>
        </authorList>
    </citation>
    <scope>IDENTIFICATION</scope>
    <source>
        <tissue evidence="8">Young leaves</tissue>
    </source>
</reference>
<feature type="domain" description="RING-type" evidence="6">
    <location>
        <begin position="295"/>
        <end position="330"/>
    </location>
</feature>
<evidence type="ECO:0000313" key="7">
    <source>
        <dbReference type="Proteomes" id="UP000694853"/>
    </source>
</evidence>
<reference evidence="7" key="1">
    <citation type="journal article" date="2019" name="Toxins">
        <title>Detection of Abrin-Like and Prepropulchellin-Like Toxin Genes and Transcripts Using Whole Genome Sequencing and Full-Length Transcript Sequencing of Abrus precatorius.</title>
        <authorList>
            <person name="Hovde B.T."/>
            <person name="Daligault H.E."/>
            <person name="Hanschen E.R."/>
            <person name="Kunde Y.A."/>
            <person name="Johnson M.B."/>
            <person name="Starkenburg S.R."/>
            <person name="Johnson S.L."/>
        </authorList>
    </citation>
    <scope>NUCLEOTIDE SEQUENCE [LARGE SCALE GENOMIC DNA]</scope>
</reference>
<evidence type="ECO:0000256" key="5">
    <source>
        <dbReference type="SAM" id="Coils"/>
    </source>
</evidence>
<dbReference type="GO" id="GO:0004842">
    <property type="term" value="F:ubiquitin-protein transferase activity"/>
    <property type="evidence" value="ECO:0007669"/>
    <property type="project" value="TreeGrafter"/>
</dbReference>
<organism evidence="7 8">
    <name type="scientific">Abrus precatorius</name>
    <name type="common">Indian licorice</name>
    <name type="synonym">Glycine abrus</name>
    <dbReference type="NCBI Taxonomy" id="3816"/>
    <lineage>
        <taxon>Eukaryota</taxon>
        <taxon>Viridiplantae</taxon>
        <taxon>Streptophyta</taxon>
        <taxon>Embryophyta</taxon>
        <taxon>Tracheophyta</taxon>
        <taxon>Spermatophyta</taxon>
        <taxon>Magnoliopsida</taxon>
        <taxon>eudicotyledons</taxon>
        <taxon>Gunneridae</taxon>
        <taxon>Pentapetalae</taxon>
        <taxon>rosids</taxon>
        <taxon>fabids</taxon>
        <taxon>Fabales</taxon>
        <taxon>Fabaceae</taxon>
        <taxon>Papilionoideae</taxon>
        <taxon>50 kb inversion clade</taxon>
        <taxon>NPAAA clade</taxon>
        <taxon>indigoferoid/millettioid clade</taxon>
        <taxon>Abreae</taxon>
        <taxon>Abrus</taxon>
    </lineage>
</organism>
<dbReference type="GeneID" id="113854643"/>
<dbReference type="RefSeq" id="XP_027341579.1">
    <property type="nucleotide sequence ID" value="XM_027485778.1"/>
</dbReference>
<evidence type="ECO:0000313" key="8">
    <source>
        <dbReference type="RefSeq" id="XP_027341579.1"/>
    </source>
</evidence>
<keyword evidence="3" id="KW-0862">Zinc</keyword>
<dbReference type="Proteomes" id="UP000694853">
    <property type="component" value="Unplaced"/>
</dbReference>
<dbReference type="PANTHER" id="PTHR42647:SF12">
    <property type="entry name" value="BOI-RELATED E3 UBIQUITIN-PROTEIN LIGASE 2-RELATED"/>
    <property type="match status" value="1"/>
</dbReference>
<evidence type="ECO:0000256" key="4">
    <source>
        <dbReference type="PROSITE-ProRule" id="PRU00175"/>
    </source>
</evidence>
<dbReference type="AlphaFoldDB" id="A0A8B8KEZ9"/>
<evidence type="ECO:0000259" key="6">
    <source>
        <dbReference type="PROSITE" id="PS50089"/>
    </source>
</evidence>
<dbReference type="CDD" id="cd16649">
    <property type="entry name" value="mRING-HC-C3HC5_CGRF1-like"/>
    <property type="match status" value="1"/>
</dbReference>
<gene>
    <name evidence="8" type="primary">LOC113854643</name>
</gene>
<feature type="coiled-coil region" evidence="5">
    <location>
        <begin position="137"/>
        <end position="190"/>
    </location>
</feature>
<dbReference type="Pfam" id="PF13920">
    <property type="entry name" value="zf-C3HC4_3"/>
    <property type="match status" value="1"/>
</dbReference>
<dbReference type="PANTHER" id="PTHR42647">
    <property type="entry name" value="SBP (S-RIBONUCLEASE BINDING PROTEIN) FAMILY PROTEIN"/>
    <property type="match status" value="1"/>
</dbReference>
<dbReference type="OrthoDB" id="1711136at2759"/>
<dbReference type="Gene3D" id="3.30.40.10">
    <property type="entry name" value="Zinc/RING finger domain, C3HC4 (zinc finger)"/>
    <property type="match status" value="1"/>
</dbReference>
<evidence type="ECO:0000256" key="3">
    <source>
        <dbReference type="ARBA" id="ARBA00022833"/>
    </source>
</evidence>
<dbReference type="GO" id="GO:0043067">
    <property type="term" value="P:regulation of programmed cell death"/>
    <property type="evidence" value="ECO:0007669"/>
    <property type="project" value="TreeGrafter"/>
</dbReference>
<dbReference type="GO" id="GO:0008270">
    <property type="term" value="F:zinc ion binding"/>
    <property type="evidence" value="ECO:0007669"/>
    <property type="project" value="UniProtKB-KW"/>
</dbReference>
<protein>
    <submittedName>
        <fullName evidence="8">Probable BOI-related E3 ubiquitin-protein ligase 3</fullName>
    </submittedName>
</protein>
<keyword evidence="7" id="KW-1185">Reference proteome</keyword>
<sequence length="342" mass="38527">MAVEAHQLNPFPSQLICNREIMNPIEANLYNTHIDYSSLLPFSATTALTEASLPPPPYNSFAADSFLRKPAVKSESGLTYNNNDNNFVPMLRKRYIDNSNSINHFSLPFYSDSYSFLGQDISVQMQQQQLAIDQLIMQRMEKVRVEIREKRKRHARKMIEEVEDMVMKKLKAKEEEIEKIGKLNWALEERVKALCIENQIWRDLAQSNEATANALRTNLEQVLAQRGGVIDDEGVTVCPAVVMDDAQSCCGSTGDNEKEVWRKLAGCAGVKDKDEYEDDGCTRTKMANNGISRLCRNCMKVESCVLILPCRHLCVCTGCGSTLHTCPICKSFKTASVHVNMS</sequence>
<name>A0A8B8KEZ9_ABRPR</name>
<evidence type="ECO:0000256" key="1">
    <source>
        <dbReference type="ARBA" id="ARBA00022723"/>
    </source>
</evidence>
<proteinExistence type="predicted"/>